<feature type="region of interest" description="Disordered" evidence="1">
    <location>
        <begin position="1"/>
        <end position="44"/>
    </location>
</feature>
<evidence type="ECO:0000256" key="1">
    <source>
        <dbReference type="SAM" id="MobiDB-lite"/>
    </source>
</evidence>
<protein>
    <submittedName>
        <fullName evidence="2">RdRp</fullName>
    </submittedName>
</protein>
<accession>A0A1L3KPA9</accession>
<proteinExistence type="predicted"/>
<sequence length="1412" mass="159513">MRPSAGTPSSHSSLSTTKTKLQLLPKHETNAKTIKKDATPSKAKANNDRAFTILPDTVCTYHLSSSNSADNDNRYGKEYVHSVPPYSSALQIRFDTSNDVDFTLELNSHSLLRTTTANRSSTWINSIPKRLLNITTNLPYPLTVFSLLGSVHHGAILECNNLYHALNRILHPNLGRRHSPLGLINLLFSSCPVDNTILQEVDFDRYWNEHIQFDSLLPSNTITFNNETKFLRSDLILDDNSSLVMDDVSNDATYLRRIDPKLLFSTKSLGQEDSYYYAVQRGLYHSHATQGIQPIPNYFLHTFLTPGASLENGLYCTYKDDDTGIEYDTAFYVHLSPAFHVLNEISRRYGTFPFVERDGLIYVPHLNAPFKTTTPWLITSLINCHMHFMSGQDYHQNLALVQHILHVGTSEVPDAKVLELKDLASEGIAQLVKNVDGGNVMTVSDNLVPQRVEIFPIKQGFAWPDLDLAPLTRRELRKLESDCRPDHLAEKVTQLQELTAEGMFQIGDPSCAIQKSGNAKATTMETYLGTVTHTWNGAPLVIEPHDEFKPIYEWMLQHLRQGVATTLKDLLEMTPTEMFVSKLTTRSQGIKVEGTTQRFMSFLHDHDYILDEDELMDRIGLSNTATHRFQVRRRTRNIQQVSNAQQYVYQLIYNVLNASKFPNLSLDNMTGTAIDEAPLLADSADASSVNSYADVKGMDAAWHGGFMTLIYSAIARAFLEAQDNVLDFVPYPPFKCTTEELINKKTHTAETFVLAPTTRAALAAISNLVHLTTSVRGHFGINLEFVISLASGMLPTSQMNSLGSLLMNIMAYTPEKWKRALSLPVPYTLRHLRVLGDDQYVNLSCDLLRDGHSEIAAALTNSASALGFAIDGQSSFYFAEFLMKQAVCGLLAHKPQQPTVGTMERNWYDTDYDARLSAVASGSLELAVRTKYMGFLTSHAHIAPFFFGPRFTYRAQETEWIERDALNPKLYRVNPSQLLQYVHPALRMRVFAQKNVSKIEASGPILPSSPITSFHVLNSYNTGYENLFTSLDEEKLRKHGYPEAIYFTSRESNDTIARARKYTNDARTIFSQHKDVLESKRIKRSDNAMRKLVALSHDPHHVAMPWSSIVPVGITARENLNTRLLYSYSLAAQASETITETDSLANFNSDIKIPAYWNASAIVCTHSPHKLTEHMDVALIKPGESGYRAYNTRSSESIMFGILKRTGTLRSADVRKKTNLLESWSKAQDAKKVMQALYAAAPYESVIPELFTMLFDTFGVPPSIRSSLQKLARENQLLPSAYTLAPLTKWNNWLNRHDYSHFAGVETNAILYRKLFKQSSLPESVFYWCAYYGHTNTRLIITWTPLAIYYYHGFTKQDIEQLSSADRTVVLKLRQLPDKFKTRGPLDPSRLDEHAQRNWLLTHVPETRQFTV</sequence>
<dbReference type="EMBL" id="KX884731">
    <property type="protein sequence ID" value="APG79214.1"/>
    <property type="molecule type" value="Genomic_RNA"/>
</dbReference>
<reference evidence="2" key="1">
    <citation type="journal article" date="2016" name="Nature">
        <title>Redefining the invertebrate RNA virosphere.</title>
        <authorList>
            <person name="Shi M."/>
            <person name="Lin X.D."/>
            <person name="Tian J.H."/>
            <person name="Chen L.J."/>
            <person name="Chen X."/>
            <person name="Li C.X."/>
            <person name="Qin X.C."/>
            <person name="Li J."/>
            <person name="Cao J.P."/>
            <person name="Eden J.S."/>
            <person name="Buchmann J."/>
            <person name="Wang W."/>
            <person name="Xu J."/>
            <person name="Holmes E.C."/>
            <person name="Zhang Y.Z."/>
        </authorList>
    </citation>
    <scope>NUCLEOTIDE SEQUENCE</scope>
    <source>
        <strain evidence="2">WLJQ76115</strain>
    </source>
</reference>
<feature type="compositionally biased region" description="Low complexity" evidence="1">
    <location>
        <begin position="7"/>
        <end position="24"/>
    </location>
</feature>
<dbReference type="Pfam" id="PF22212">
    <property type="entry name" value="CPV_RdRP_pol_dom"/>
    <property type="match status" value="1"/>
</dbReference>
<organism evidence="2">
    <name type="scientific">Wenling reo-like virus 1</name>
    <dbReference type="NCBI Taxonomy" id="1923538"/>
    <lineage>
        <taxon>Viruses</taxon>
        <taxon>Riboviria</taxon>
    </lineage>
</organism>
<dbReference type="Gene3D" id="3.90.1850.10">
    <property type="entry name" value="RNA-directed RNA polymerase lambda-3"/>
    <property type="match status" value="1"/>
</dbReference>
<feature type="compositionally biased region" description="Basic and acidic residues" evidence="1">
    <location>
        <begin position="25"/>
        <end position="39"/>
    </location>
</feature>
<name>A0A1L3KPA9_9VIRU</name>
<evidence type="ECO:0000313" key="2">
    <source>
        <dbReference type="EMBL" id="APG79214.1"/>
    </source>
</evidence>